<comment type="caution">
    <text evidence="4">The sequence shown here is derived from an EMBL/GenBank/DDBJ whole genome shotgun (WGS) entry which is preliminary data.</text>
</comment>
<feature type="chain" id="PRO_5021034939" description="PEGA domain-containing protein" evidence="3">
    <location>
        <begin position="27"/>
        <end position="347"/>
    </location>
</feature>
<sequence length="347" mass="34782">MKLGARALLAAGLFASATLAPSPVRAEEPTASAEAKAGARAAAENGTNAFKASRYAEAVDMFLRAEALFHAPTHVLMLARSYAALGKLVLAKEAYLSIVREELGPKAPAAFRNAKADAEKELADLSPRIPSLQVSTTPEAKHVVVTVDEKPLPAALLGIPSPIDPGTHVLRATAEGMAAPEKSVTIKEGEKAAVVLELAAVASAAPITPVRTPVGPTGPAGGREQPPGKTSPGRIAGVVLMGLGVAGLGAGGVFGGLSLAKRAEADEAFDTCGAGCWGPPADAVRALDEDANQKGTIGVIGLAAGGALTVTGVVLFVVSKGTPGKAPSKALVTPWIGPQGGGVVGRF</sequence>
<organism evidence="4 5">
    <name type="scientific">Polyangium fumosum</name>
    <dbReference type="NCBI Taxonomy" id="889272"/>
    <lineage>
        <taxon>Bacteria</taxon>
        <taxon>Pseudomonadati</taxon>
        <taxon>Myxococcota</taxon>
        <taxon>Polyangia</taxon>
        <taxon>Polyangiales</taxon>
        <taxon>Polyangiaceae</taxon>
        <taxon>Polyangium</taxon>
    </lineage>
</organism>
<evidence type="ECO:0000256" key="1">
    <source>
        <dbReference type="SAM" id="MobiDB-lite"/>
    </source>
</evidence>
<keyword evidence="2" id="KW-0812">Transmembrane</keyword>
<accession>A0A4U1IVH6</accession>
<feature type="transmembrane region" description="Helical" evidence="2">
    <location>
        <begin position="297"/>
        <end position="318"/>
    </location>
</feature>
<evidence type="ECO:0000256" key="2">
    <source>
        <dbReference type="SAM" id="Phobius"/>
    </source>
</evidence>
<keyword evidence="2" id="KW-1133">Transmembrane helix</keyword>
<keyword evidence="5" id="KW-1185">Reference proteome</keyword>
<dbReference type="AlphaFoldDB" id="A0A4U1IVH6"/>
<evidence type="ECO:0000313" key="5">
    <source>
        <dbReference type="Proteomes" id="UP000309215"/>
    </source>
</evidence>
<evidence type="ECO:0000256" key="3">
    <source>
        <dbReference type="SAM" id="SignalP"/>
    </source>
</evidence>
<keyword evidence="2" id="KW-0472">Membrane</keyword>
<dbReference type="Proteomes" id="UP000309215">
    <property type="component" value="Unassembled WGS sequence"/>
</dbReference>
<dbReference type="OrthoDB" id="5517622at2"/>
<feature type="signal peptide" evidence="3">
    <location>
        <begin position="1"/>
        <end position="26"/>
    </location>
</feature>
<evidence type="ECO:0000313" key="4">
    <source>
        <dbReference type="EMBL" id="TKC98461.1"/>
    </source>
</evidence>
<name>A0A4U1IVH6_9BACT</name>
<feature type="compositionally biased region" description="Low complexity" evidence="1">
    <location>
        <begin position="208"/>
        <end position="217"/>
    </location>
</feature>
<reference evidence="4 5" key="1">
    <citation type="submission" date="2019-04" db="EMBL/GenBank/DDBJ databases">
        <authorList>
            <person name="Li Y."/>
            <person name="Wang J."/>
        </authorList>
    </citation>
    <scope>NUCLEOTIDE SEQUENCE [LARGE SCALE GENOMIC DNA]</scope>
    <source>
        <strain evidence="4 5">DSM 14668</strain>
    </source>
</reference>
<dbReference type="RefSeq" id="WP_136934636.1">
    <property type="nucleotide sequence ID" value="NZ_SSMQ01000068.1"/>
</dbReference>
<protein>
    <recommendedName>
        <fullName evidence="6">PEGA domain-containing protein</fullName>
    </recommendedName>
</protein>
<dbReference type="EMBL" id="SSMQ01000068">
    <property type="protein sequence ID" value="TKC98461.1"/>
    <property type="molecule type" value="Genomic_DNA"/>
</dbReference>
<keyword evidence="3" id="KW-0732">Signal</keyword>
<gene>
    <name evidence="4" type="ORF">E8A74_41335</name>
</gene>
<feature type="region of interest" description="Disordered" evidence="1">
    <location>
        <begin position="208"/>
        <end position="231"/>
    </location>
</feature>
<evidence type="ECO:0008006" key="6">
    <source>
        <dbReference type="Google" id="ProtNLM"/>
    </source>
</evidence>
<proteinExistence type="predicted"/>